<organism evidence="2 3">
    <name type="scientific">Staphylococcus hominis</name>
    <dbReference type="NCBI Taxonomy" id="1290"/>
    <lineage>
        <taxon>Bacteria</taxon>
        <taxon>Bacillati</taxon>
        <taxon>Bacillota</taxon>
        <taxon>Bacilli</taxon>
        <taxon>Bacillales</taxon>
        <taxon>Staphylococcaceae</taxon>
        <taxon>Staphylococcus</taxon>
    </lineage>
</organism>
<proteinExistence type="predicted"/>
<feature type="compositionally biased region" description="Basic residues" evidence="1">
    <location>
        <begin position="84"/>
        <end position="99"/>
    </location>
</feature>
<comment type="caution">
    <text evidence="2">The sequence shown here is derived from an EMBL/GenBank/DDBJ whole genome shotgun (WGS) entry which is preliminary data.</text>
</comment>
<dbReference type="EMBL" id="PZHX01000012">
    <property type="protein sequence ID" value="PTK30575.1"/>
    <property type="molecule type" value="Genomic_DNA"/>
</dbReference>
<gene>
    <name evidence="2" type="ORF">BUZ51_07160</name>
</gene>
<evidence type="ECO:0000256" key="1">
    <source>
        <dbReference type="SAM" id="MobiDB-lite"/>
    </source>
</evidence>
<evidence type="ECO:0000313" key="3">
    <source>
        <dbReference type="Proteomes" id="UP000241540"/>
    </source>
</evidence>
<accession>A0A974QN83</accession>
<sequence>MDKKQVIKTAINVLPIFIVPLVVERKKMKSHPDVQKASHATSHATHTVANKASSVKDYFGDKKQEFDNKRELKKIAKENDPKYIKKKGSKLAKKNHKQSSKLEKKLQKNIDKRHKEEEKIQKHNEKQRIKEMKKYDNYNADSIITQDKALHSEKVTNK</sequence>
<dbReference type="Proteomes" id="UP000241540">
    <property type="component" value="Unassembled WGS sequence"/>
</dbReference>
<reference evidence="2 3" key="1">
    <citation type="journal article" date="2016" name="Front. Microbiol.">
        <title>Comprehensive Phylogenetic Analysis of Bovine Non-aureus Staphylococci Species Based on Whole-Genome Sequencing.</title>
        <authorList>
            <person name="Naushad S."/>
            <person name="Barkema H.W."/>
            <person name="Luby C."/>
            <person name="Condas L.A."/>
            <person name="Nobrega D.B."/>
            <person name="Carson D.A."/>
            <person name="De Buck J."/>
        </authorList>
    </citation>
    <scope>NUCLEOTIDE SEQUENCE [LARGE SCALE GENOMIC DNA]</scope>
    <source>
        <strain evidence="2 3">SNUC 5336</strain>
    </source>
</reference>
<feature type="compositionally biased region" description="Basic and acidic residues" evidence="1">
    <location>
        <begin position="100"/>
        <end position="127"/>
    </location>
</feature>
<protein>
    <submittedName>
        <fullName evidence="2">Uncharacterized protein</fullName>
    </submittedName>
</protein>
<name>A0A974QN83_STAHO</name>
<feature type="region of interest" description="Disordered" evidence="1">
    <location>
        <begin position="77"/>
        <end position="127"/>
    </location>
</feature>
<feature type="compositionally biased region" description="Polar residues" evidence="1">
    <location>
        <begin position="38"/>
        <end position="53"/>
    </location>
</feature>
<dbReference type="AlphaFoldDB" id="A0A974QN83"/>
<evidence type="ECO:0000313" key="2">
    <source>
        <dbReference type="EMBL" id="PTK30575.1"/>
    </source>
</evidence>
<feature type="region of interest" description="Disordered" evidence="1">
    <location>
        <begin position="29"/>
        <end position="60"/>
    </location>
</feature>